<dbReference type="EC" id="1.1.1.276" evidence="4"/>
<dbReference type="PANTHER" id="PTHR42901">
    <property type="entry name" value="ALCOHOL DEHYDROGENASE"/>
    <property type="match status" value="1"/>
</dbReference>
<dbReference type="PRINTS" id="PR00081">
    <property type="entry name" value="GDHRDH"/>
</dbReference>
<accession>A0A3S4WAH3</accession>
<dbReference type="STRING" id="1122997.GCA_000425285_01607"/>
<keyword evidence="5" id="KW-1185">Reference proteome</keyword>
<dbReference type="EMBL" id="LR134473">
    <property type="protein sequence ID" value="VEI04578.1"/>
    <property type="molecule type" value="Genomic_DNA"/>
</dbReference>
<dbReference type="AlphaFoldDB" id="A0A3S4WAH3"/>
<dbReference type="InterPro" id="IPR002347">
    <property type="entry name" value="SDR_fam"/>
</dbReference>
<keyword evidence="2 4" id="KW-0560">Oxidoreductase</keyword>
<evidence type="ECO:0000256" key="1">
    <source>
        <dbReference type="ARBA" id="ARBA00006484"/>
    </source>
</evidence>
<name>A0A3S4WAH3_9ACTN</name>
<dbReference type="PRINTS" id="PR00080">
    <property type="entry name" value="SDRFAMILY"/>
</dbReference>
<dbReference type="Gene3D" id="3.40.50.720">
    <property type="entry name" value="NAD(P)-binding Rossmann-like Domain"/>
    <property type="match status" value="1"/>
</dbReference>
<gene>
    <name evidence="4" type="primary">sdh_2</name>
    <name evidence="4" type="ORF">NCTC13652_02810</name>
</gene>
<dbReference type="FunFam" id="3.40.50.720:FF:000047">
    <property type="entry name" value="NADP-dependent L-serine/L-allo-threonine dehydrogenase"/>
    <property type="match status" value="1"/>
</dbReference>
<evidence type="ECO:0000313" key="5">
    <source>
        <dbReference type="Proteomes" id="UP000277858"/>
    </source>
</evidence>
<organism evidence="4 5">
    <name type="scientific">Acidipropionibacterium jensenii</name>
    <dbReference type="NCBI Taxonomy" id="1749"/>
    <lineage>
        <taxon>Bacteria</taxon>
        <taxon>Bacillati</taxon>
        <taxon>Actinomycetota</taxon>
        <taxon>Actinomycetes</taxon>
        <taxon>Propionibacteriales</taxon>
        <taxon>Propionibacteriaceae</taxon>
        <taxon>Acidipropionibacterium</taxon>
    </lineage>
</organism>
<evidence type="ECO:0000313" key="4">
    <source>
        <dbReference type="EMBL" id="VEI04578.1"/>
    </source>
</evidence>
<comment type="similarity">
    <text evidence="1 3">Belongs to the short-chain dehydrogenases/reductases (SDR) family.</text>
</comment>
<evidence type="ECO:0000256" key="2">
    <source>
        <dbReference type="ARBA" id="ARBA00023002"/>
    </source>
</evidence>
<protein>
    <submittedName>
        <fullName evidence="4">Serine 3-dehydrogenase</fullName>
        <ecNumber evidence="4">1.1.1.276</ecNumber>
    </submittedName>
</protein>
<dbReference type="Proteomes" id="UP000277858">
    <property type="component" value="Chromosome"/>
</dbReference>
<dbReference type="GO" id="GO:0031132">
    <property type="term" value="F:serine 3-dehydrogenase activity"/>
    <property type="evidence" value="ECO:0007669"/>
    <property type="project" value="UniProtKB-EC"/>
</dbReference>
<dbReference type="InterPro" id="IPR036291">
    <property type="entry name" value="NAD(P)-bd_dom_sf"/>
</dbReference>
<evidence type="ECO:0000256" key="3">
    <source>
        <dbReference type="RuleBase" id="RU000363"/>
    </source>
</evidence>
<dbReference type="SUPFAM" id="SSF51735">
    <property type="entry name" value="NAD(P)-binding Rossmann-fold domains"/>
    <property type="match status" value="1"/>
</dbReference>
<dbReference type="Pfam" id="PF00106">
    <property type="entry name" value="adh_short"/>
    <property type="match status" value="1"/>
</dbReference>
<reference evidence="4 5" key="1">
    <citation type="submission" date="2018-12" db="EMBL/GenBank/DDBJ databases">
        <authorList>
            <consortium name="Pathogen Informatics"/>
        </authorList>
    </citation>
    <scope>NUCLEOTIDE SEQUENCE [LARGE SCALE GENOMIC DNA]</scope>
    <source>
        <strain evidence="4 5">NCTC13652</strain>
    </source>
</reference>
<proteinExistence type="inferred from homology"/>
<sequence length="245" mass="26052">MSTALVTGASSGIGAATARALAADGWTVICAARRNDRIEALALEIGGRSVVCDVTSEESVAGLIEAVGPELDLLVNNAGGAIGQEPVDQADLDAWQTMYQTNVLGTARVTKALLPALEKARGEIVFMTSTAADAGYEGGAGYNAAKAGERMIAEALRLELFDRDVRIAEICPGMVHTDEFSLNRFHGDQSRANNVYAGVAEPLTAEDIAECVRWIAGLPHHVNIDRITVRPRAQASQFKVFRETK</sequence>
<dbReference type="PANTHER" id="PTHR42901:SF1">
    <property type="entry name" value="ALCOHOL DEHYDROGENASE"/>
    <property type="match status" value="1"/>
</dbReference>
<dbReference type="RefSeq" id="WP_028703175.1">
    <property type="nucleotide sequence ID" value="NZ_JAKDOF010000164.1"/>
</dbReference>
<dbReference type="OrthoDB" id="9775296at2"/>